<gene>
    <name evidence="14" type="ORF">ACJMK2_043007</name>
</gene>
<dbReference type="AlphaFoldDB" id="A0ABD3VW39"/>
<evidence type="ECO:0000259" key="12">
    <source>
        <dbReference type="PROSITE" id="PS50103"/>
    </source>
</evidence>
<feature type="region of interest" description="Disordered" evidence="11">
    <location>
        <begin position="198"/>
        <end position="226"/>
    </location>
</feature>
<feature type="domain" description="C3H1-type" evidence="12">
    <location>
        <begin position="229"/>
        <end position="256"/>
    </location>
</feature>
<feature type="domain" description="C3H1-type" evidence="12">
    <location>
        <begin position="80"/>
        <end position="108"/>
    </location>
</feature>
<sequence>MLQVCHFFQATGKCRFGKHCRFKHIFKEGEALSATTFDCTQDSDLTLTEPEPQPLQPRSTIYSPTDINENQDAALSGERFLDTPLCWAFSERGWCRFGKNCRFLHIKVKKTQVKQNRGPGAEAQSLKANRDDNDPVQKNLFPYESKETSNKRKICKTFADQGSCRYGSRCQFLHFKLVKPQAFESHLENEEEKEVEISITKDSFSESKPKQNHAENLDGEETAAAAQQRRPRRICRFIKNGNCKFGKSCKFYHPKDPLDIRNELPEERKTSAVNDAIELLKDDTTEEDKVKDLKYKVQQNVSAKHAPFKPQGFIPTYKRGEATTEQLMALREIEIKQLKKRFTKDTITVTEESEKRFTCRIAFSSSDPDWPFDVKVFDLELDFPTPYPEQLFSVTLPSDQNLPETVRRYIEVVIQEWLESKMEDLKARDVIELVLRSFLRWLDRNLEGIVTEALRQLKKELAAKAAGLEFIPVSQLKRKQKQPELEAQSNDQEGTNVIQSTNNPSAVEKTDVIVYRKMDVEEVYQGPGRNKKDPDETKEKIPTSEDEDSQKGFMADSDRKGTEVALKNLQLLDSAATLLFEKIYIIIQCERCSNKTEFSTPAGRVNLVACVKCNSNMVALFRSALVHQFSSVLGYLELQGCKAFDLVMQESAVKLGCLNCSQEVTLKSMAPGVLSEMWCHSCHDKMRVATDGVRFTNLAPADVALDASKVHQIAVQKKQRLPKDPAIQEGRPLPDYGTCKHFKKSYRWLRFPCCGKCYPCDVCHEEKEDGHEMKYATRMICGFCCKEQPYSCDKPCISCSHNVVKTRTEHWEGGKGCRDKITMSKNDKQKYTNLSKTTSNKAVRLQEISKGQKKTKLRHT</sequence>
<feature type="compositionally biased region" description="Polar residues" evidence="11">
    <location>
        <begin position="487"/>
        <end position="503"/>
    </location>
</feature>
<dbReference type="SUPFAM" id="SSF90229">
    <property type="entry name" value="CCCH zinc finger"/>
    <property type="match status" value="4"/>
</dbReference>
<feature type="zinc finger region" description="C3H1-type" evidence="10">
    <location>
        <begin position="80"/>
        <end position="108"/>
    </location>
</feature>
<feature type="region of interest" description="Disordered" evidence="11">
    <location>
        <begin position="524"/>
        <end position="555"/>
    </location>
</feature>
<dbReference type="InterPro" id="IPR051767">
    <property type="entry name" value="Nucleoporin_NUP42"/>
</dbReference>
<comment type="caution">
    <text evidence="14">The sequence shown here is derived from an EMBL/GenBank/DDBJ whole genome shotgun (WGS) entry which is preliminary data.</text>
</comment>
<keyword evidence="5" id="KW-0539">Nucleus</keyword>
<keyword evidence="4 10" id="KW-0862">Zinc</keyword>
<feature type="compositionally biased region" description="Basic and acidic residues" evidence="11">
    <location>
        <begin position="530"/>
        <end position="543"/>
    </location>
</feature>
<protein>
    <recommendedName>
        <fullName evidence="7">Nucleoporin NUP42</fullName>
    </recommendedName>
    <alternativeName>
        <fullName evidence="8">Nucleoporin-like protein 2</fullName>
    </alternativeName>
</protein>
<dbReference type="InterPro" id="IPR037274">
    <property type="entry name" value="Znf_CHY_sf"/>
</dbReference>
<evidence type="ECO:0000256" key="3">
    <source>
        <dbReference type="ARBA" id="ARBA00022771"/>
    </source>
</evidence>
<reference evidence="14 15" key="1">
    <citation type="submission" date="2024-11" db="EMBL/GenBank/DDBJ databases">
        <title>Chromosome-level genome assembly of the freshwater bivalve Anodonta woodiana.</title>
        <authorList>
            <person name="Chen X."/>
        </authorList>
    </citation>
    <scope>NUCLEOTIDE SEQUENCE [LARGE SCALE GENOMIC DNA]</scope>
    <source>
        <strain evidence="14">MN2024</strain>
        <tissue evidence="14">Gills</tissue>
    </source>
</reference>
<dbReference type="PANTHER" id="PTHR46527">
    <property type="entry name" value="NUCLEOPORIN-LIKE PROTEIN 2"/>
    <property type="match status" value="1"/>
</dbReference>
<feature type="domain" description="C3H1-type" evidence="12">
    <location>
        <begin position="4"/>
        <end position="27"/>
    </location>
</feature>
<evidence type="ECO:0000256" key="9">
    <source>
        <dbReference type="PROSITE-ProRule" id="PRU00601"/>
    </source>
</evidence>
<organism evidence="14 15">
    <name type="scientific">Sinanodonta woodiana</name>
    <name type="common">Chinese pond mussel</name>
    <name type="synonym">Anodonta woodiana</name>
    <dbReference type="NCBI Taxonomy" id="1069815"/>
    <lineage>
        <taxon>Eukaryota</taxon>
        <taxon>Metazoa</taxon>
        <taxon>Spiralia</taxon>
        <taxon>Lophotrochozoa</taxon>
        <taxon>Mollusca</taxon>
        <taxon>Bivalvia</taxon>
        <taxon>Autobranchia</taxon>
        <taxon>Heteroconchia</taxon>
        <taxon>Palaeoheterodonta</taxon>
        <taxon>Unionida</taxon>
        <taxon>Unionoidea</taxon>
        <taxon>Unionidae</taxon>
        <taxon>Unioninae</taxon>
        <taxon>Sinanodonta</taxon>
    </lineage>
</organism>
<evidence type="ECO:0000256" key="7">
    <source>
        <dbReference type="ARBA" id="ARBA00039886"/>
    </source>
</evidence>
<feature type="compositionally biased region" description="Basic and acidic residues" evidence="11">
    <location>
        <begin position="203"/>
        <end position="216"/>
    </location>
</feature>
<dbReference type="PROSITE" id="PS51266">
    <property type="entry name" value="ZF_CHY"/>
    <property type="match status" value="1"/>
</dbReference>
<keyword evidence="2 10" id="KW-0479">Metal-binding</keyword>
<dbReference type="EMBL" id="JBJQND010000009">
    <property type="protein sequence ID" value="KAL3865636.1"/>
    <property type="molecule type" value="Genomic_DNA"/>
</dbReference>
<dbReference type="InterPro" id="IPR000571">
    <property type="entry name" value="Znf_CCCH"/>
</dbReference>
<dbReference type="InterPro" id="IPR036855">
    <property type="entry name" value="Znf_CCCH_sf"/>
</dbReference>
<evidence type="ECO:0000256" key="2">
    <source>
        <dbReference type="ARBA" id="ARBA00022723"/>
    </source>
</evidence>
<name>A0ABD3VW39_SINWO</name>
<evidence type="ECO:0000256" key="5">
    <source>
        <dbReference type="ARBA" id="ARBA00023242"/>
    </source>
</evidence>
<dbReference type="GO" id="GO:0008270">
    <property type="term" value="F:zinc ion binding"/>
    <property type="evidence" value="ECO:0007669"/>
    <property type="project" value="UniProtKB-KW"/>
</dbReference>
<evidence type="ECO:0000256" key="4">
    <source>
        <dbReference type="ARBA" id="ARBA00022833"/>
    </source>
</evidence>
<keyword evidence="3 9" id="KW-0863">Zinc-finger</keyword>
<dbReference type="PROSITE" id="PS50103">
    <property type="entry name" value="ZF_C3H1"/>
    <property type="match status" value="4"/>
</dbReference>
<proteinExistence type="predicted"/>
<feature type="zinc finger region" description="C3H1-type" evidence="10">
    <location>
        <begin position="149"/>
        <end position="177"/>
    </location>
</feature>
<dbReference type="Pfam" id="PF00642">
    <property type="entry name" value="zf-CCCH"/>
    <property type="match status" value="4"/>
</dbReference>
<evidence type="ECO:0000256" key="11">
    <source>
        <dbReference type="SAM" id="MobiDB-lite"/>
    </source>
</evidence>
<feature type="region of interest" description="Disordered" evidence="11">
    <location>
        <begin position="114"/>
        <end position="137"/>
    </location>
</feature>
<evidence type="ECO:0000256" key="10">
    <source>
        <dbReference type="PROSITE-ProRule" id="PRU00723"/>
    </source>
</evidence>
<evidence type="ECO:0000256" key="6">
    <source>
        <dbReference type="ARBA" id="ARBA00037262"/>
    </source>
</evidence>
<dbReference type="SMART" id="SM00356">
    <property type="entry name" value="ZnF_C3H1"/>
    <property type="match status" value="4"/>
</dbReference>
<feature type="zinc finger region" description="C3H1-type" evidence="10">
    <location>
        <begin position="4"/>
        <end position="27"/>
    </location>
</feature>
<comment type="function">
    <text evidence="6">Required for the export of mRNAs containing poly(A) tails from the nucleus into the cytoplasm.</text>
</comment>
<accession>A0ABD3VW39</accession>
<keyword evidence="15" id="KW-1185">Reference proteome</keyword>
<evidence type="ECO:0000313" key="14">
    <source>
        <dbReference type="EMBL" id="KAL3865636.1"/>
    </source>
</evidence>
<dbReference type="PANTHER" id="PTHR46527:SF1">
    <property type="entry name" value="NUCLEOPORIN NUP42"/>
    <property type="match status" value="1"/>
</dbReference>
<feature type="region of interest" description="Disordered" evidence="11">
    <location>
        <begin position="479"/>
        <end position="503"/>
    </location>
</feature>
<dbReference type="Proteomes" id="UP001634394">
    <property type="component" value="Unassembled WGS sequence"/>
</dbReference>
<feature type="domain" description="CHY-type" evidence="13">
    <location>
        <begin position="732"/>
        <end position="801"/>
    </location>
</feature>
<feature type="zinc finger region" description="C3H1-type" evidence="10">
    <location>
        <begin position="229"/>
        <end position="256"/>
    </location>
</feature>
<evidence type="ECO:0000256" key="8">
    <source>
        <dbReference type="ARBA" id="ARBA00042384"/>
    </source>
</evidence>
<feature type="domain" description="C3H1-type" evidence="12">
    <location>
        <begin position="149"/>
        <end position="177"/>
    </location>
</feature>
<dbReference type="SUPFAM" id="SSF161219">
    <property type="entry name" value="CHY zinc finger-like"/>
    <property type="match status" value="1"/>
</dbReference>
<comment type="subcellular location">
    <subcellularLocation>
        <location evidence="1">Nucleus membrane</location>
        <topology evidence="1">Peripheral membrane protein</topology>
        <orientation evidence="1">Cytoplasmic side</orientation>
    </subcellularLocation>
</comment>
<evidence type="ECO:0000256" key="1">
    <source>
        <dbReference type="ARBA" id="ARBA00004335"/>
    </source>
</evidence>
<evidence type="ECO:0000259" key="13">
    <source>
        <dbReference type="PROSITE" id="PS51266"/>
    </source>
</evidence>
<dbReference type="InterPro" id="IPR008913">
    <property type="entry name" value="Znf_CHY"/>
</dbReference>
<dbReference type="Gene3D" id="4.10.1000.10">
    <property type="entry name" value="Zinc finger, CCCH-type"/>
    <property type="match status" value="3"/>
</dbReference>
<evidence type="ECO:0000313" key="15">
    <source>
        <dbReference type="Proteomes" id="UP001634394"/>
    </source>
</evidence>
<dbReference type="GO" id="GO:0031965">
    <property type="term" value="C:nuclear membrane"/>
    <property type="evidence" value="ECO:0007669"/>
    <property type="project" value="UniProtKB-SubCell"/>
</dbReference>